<dbReference type="RefSeq" id="WP_013117558.1">
    <property type="nucleotide sequence ID" value="NC_014151.1"/>
</dbReference>
<dbReference type="Proteomes" id="UP000000849">
    <property type="component" value="Chromosome"/>
</dbReference>
<feature type="domain" description="Protein-glutamine gamma-glutamyltransferase-like C-terminal" evidence="2">
    <location>
        <begin position="125"/>
        <end position="195"/>
    </location>
</feature>
<name>D5UGX6_CELFN</name>
<dbReference type="KEGG" id="cfl:Cfla_2334"/>
<keyword evidence="4" id="KW-1185">Reference proteome</keyword>
<dbReference type="HOGENOM" id="CLU_097507_0_0_11"/>
<evidence type="ECO:0000256" key="1">
    <source>
        <dbReference type="SAM" id="Phobius"/>
    </source>
</evidence>
<sequence length="207" mass="22085">MHVLTGVPVDPDAATARRWVREELLDPAYHRREPLLQRLLDWVADQLDQLPALGMSHLTALLVVVGVVLAVVLVALRVAGPVRAGARRRRTGVLHADDRRTAADLRASADAAAAAGAWSTAVADRFRAVVRGLEERGLLDERPGRTAHEAARLAAAALPGLVDGLRSGGDLFDDVVYGDRTATAQDDARLRALDEAVRAARPTAVPA</sequence>
<reference evidence="3 4" key="1">
    <citation type="journal article" date="2010" name="Stand. Genomic Sci.">
        <title>Complete genome sequence of Cellulomonas flavigena type strain (134).</title>
        <authorList>
            <person name="Abt B."/>
            <person name="Foster B."/>
            <person name="Lapidus A."/>
            <person name="Clum A."/>
            <person name="Sun H."/>
            <person name="Pukall R."/>
            <person name="Lucas S."/>
            <person name="Glavina Del Rio T."/>
            <person name="Nolan M."/>
            <person name="Tice H."/>
            <person name="Cheng J.F."/>
            <person name="Pitluck S."/>
            <person name="Liolios K."/>
            <person name="Ivanova N."/>
            <person name="Mavromatis K."/>
            <person name="Ovchinnikova G."/>
            <person name="Pati A."/>
            <person name="Goodwin L."/>
            <person name="Chen A."/>
            <person name="Palaniappan K."/>
            <person name="Land M."/>
            <person name="Hauser L."/>
            <person name="Chang Y.J."/>
            <person name="Jeffries C.D."/>
            <person name="Rohde M."/>
            <person name="Goker M."/>
            <person name="Woyke T."/>
            <person name="Bristow J."/>
            <person name="Eisen J.A."/>
            <person name="Markowitz V."/>
            <person name="Hugenholtz P."/>
            <person name="Kyrpides N.C."/>
            <person name="Klenk H.P."/>
        </authorList>
    </citation>
    <scope>NUCLEOTIDE SEQUENCE [LARGE SCALE GENOMIC DNA]</scope>
    <source>
        <strain evidence="4">ATCC 482 / DSM 20109 / BCRC 11376 / JCM 18109 / NBRC 3775 / NCIMB 8073 / NRS 134</strain>
    </source>
</reference>
<keyword evidence="1" id="KW-0812">Transmembrane</keyword>
<gene>
    <name evidence="3" type="ordered locus">Cfla_2334</name>
</gene>
<organism evidence="3 4">
    <name type="scientific">Cellulomonas flavigena (strain ATCC 482 / DSM 20109 / BCRC 11376 / JCM 18109 / NBRC 3775 / NCIMB 8073 / NRS 134)</name>
    <dbReference type="NCBI Taxonomy" id="446466"/>
    <lineage>
        <taxon>Bacteria</taxon>
        <taxon>Bacillati</taxon>
        <taxon>Actinomycetota</taxon>
        <taxon>Actinomycetes</taxon>
        <taxon>Micrococcales</taxon>
        <taxon>Cellulomonadaceae</taxon>
        <taxon>Cellulomonas</taxon>
    </lineage>
</organism>
<dbReference type="OrthoDB" id="3389322at2"/>
<accession>D5UGX6</accession>
<dbReference type="Pfam" id="PF13559">
    <property type="entry name" value="DUF4129"/>
    <property type="match status" value="1"/>
</dbReference>
<protein>
    <recommendedName>
        <fullName evidence="2">Protein-glutamine gamma-glutamyltransferase-like C-terminal domain-containing protein</fullName>
    </recommendedName>
</protein>
<dbReference type="EMBL" id="CP001964">
    <property type="protein sequence ID" value="ADG75224.1"/>
    <property type="molecule type" value="Genomic_DNA"/>
</dbReference>
<evidence type="ECO:0000259" key="2">
    <source>
        <dbReference type="Pfam" id="PF13559"/>
    </source>
</evidence>
<dbReference type="eggNOG" id="ENOG5032SSX">
    <property type="taxonomic scope" value="Bacteria"/>
</dbReference>
<dbReference type="InterPro" id="IPR025403">
    <property type="entry name" value="TgpA-like_C"/>
</dbReference>
<feature type="transmembrane region" description="Helical" evidence="1">
    <location>
        <begin position="58"/>
        <end position="80"/>
    </location>
</feature>
<proteinExistence type="predicted"/>
<dbReference type="STRING" id="446466.Cfla_2334"/>
<evidence type="ECO:0000313" key="3">
    <source>
        <dbReference type="EMBL" id="ADG75224.1"/>
    </source>
</evidence>
<keyword evidence="1" id="KW-1133">Transmembrane helix</keyword>
<keyword evidence="1" id="KW-0472">Membrane</keyword>
<evidence type="ECO:0000313" key="4">
    <source>
        <dbReference type="Proteomes" id="UP000000849"/>
    </source>
</evidence>
<dbReference type="AlphaFoldDB" id="D5UGX6"/>